<proteinExistence type="predicted"/>
<dbReference type="Proteomes" id="UP000887579">
    <property type="component" value="Unplaced"/>
</dbReference>
<reference evidence="2" key="1">
    <citation type="submission" date="2022-11" db="UniProtKB">
        <authorList>
            <consortium name="WormBaseParasite"/>
        </authorList>
    </citation>
    <scope>IDENTIFICATION</scope>
</reference>
<sequence>MKVLVEMETDSNTLPIFIDTCDLETKALDQCGNQSKDFITKSKLLKASILKNVKTLHHILSEIQPYKVTTFEIEHSVKTLDMININAGFFYKKVDYISVFMPSNLPLYSFILFGIVPSFMTNKKLFIKPNQLMREKGIFAKVCAILNVQQLFKNVEIINHETSKFINEYVPASDVIIFTGYNKNRDKILSLIKPGSLLIYNGSGHNPFVIGRNANIEKAAKDACYAKFFNSGQDCAGPDAILVHESIFHDFMQMYLMEVEKLKIGKYDDQNVDVGPITRKSELQKFLDLLHANDADNVKIGGVIGMFYDNRR</sequence>
<organism evidence="1 2">
    <name type="scientific">Panagrolaimus sp. ES5</name>
    <dbReference type="NCBI Taxonomy" id="591445"/>
    <lineage>
        <taxon>Eukaryota</taxon>
        <taxon>Metazoa</taxon>
        <taxon>Ecdysozoa</taxon>
        <taxon>Nematoda</taxon>
        <taxon>Chromadorea</taxon>
        <taxon>Rhabditida</taxon>
        <taxon>Tylenchina</taxon>
        <taxon>Panagrolaimomorpha</taxon>
        <taxon>Panagrolaimoidea</taxon>
        <taxon>Panagrolaimidae</taxon>
        <taxon>Panagrolaimus</taxon>
    </lineage>
</organism>
<dbReference type="WBParaSite" id="ES5_v2.g9865.t1">
    <property type="protein sequence ID" value="ES5_v2.g9865.t1"/>
    <property type="gene ID" value="ES5_v2.g9865"/>
</dbReference>
<evidence type="ECO:0000313" key="2">
    <source>
        <dbReference type="WBParaSite" id="ES5_v2.g9865.t1"/>
    </source>
</evidence>
<name>A0AC34GXY5_9BILA</name>
<evidence type="ECO:0000313" key="1">
    <source>
        <dbReference type="Proteomes" id="UP000887579"/>
    </source>
</evidence>
<protein>
    <submittedName>
        <fullName evidence="2">Aldehyde dehydrogenase domain-containing protein</fullName>
    </submittedName>
</protein>
<accession>A0AC34GXY5</accession>